<dbReference type="EMBL" id="JAPQES010000001">
    <property type="protein sequence ID" value="MCY6369637.1"/>
    <property type="molecule type" value="Genomic_DNA"/>
</dbReference>
<reference evidence="5" key="1">
    <citation type="submission" date="2022-12" db="EMBL/GenBank/DDBJ databases">
        <authorList>
            <person name="Wang J."/>
        </authorList>
    </citation>
    <scope>NUCLEOTIDE SEQUENCE</scope>
    <source>
        <strain evidence="5">HY-42-06</strain>
    </source>
</reference>
<feature type="transmembrane region" description="Helical" evidence="2">
    <location>
        <begin position="749"/>
        <end position="766"/>
    </location>
</feature>
<keyword evidence="2" id="KW-1133">Transmembrane helix</keyword>
<keyword evidence="6" id="KW-1185">Reference proteome</keyword>
<feature type="signal peptide" evidence="3">
    <location>
        <begin position="1"/>
        <end position="24"/>
    </location>
</feature>
<evidence type="ECO:0000256" key="2">
    <source>
        <dbReference type="SAM" id="Phobius"/>
    </source>
</evidence>
<evidence type="ECO:0000313" key="6">
    <source>
        <dbReference type="Proteomes" id="UP001079657"/>
    </source>
</evidence>
<dbReference type="PANTHER" id="PTHR35902">
    <property type="entry name" value="S-LAYER DOMAIN-LIKE PROTEIN-RELATED"/>
    <property type="match status" value="1"/>
</dbReference>
<dbReference type="Pfam" id="PF07705">
    <property type="entry name" value="CARDB"/>
    <property type="match status" value="1"/>
</dbReference>
<keyword evidence="3" id="KW-0732">Signal</keyword>
<organism evidence="5 6">
    <name type="scientific">Clostridium ganghwense</name>
    <dbReference type="NCBI Taxonomy" id="312089"/>
    <lineage>
        <taxon>Bacteria</taxon>
        <taxon>Bacillati</taxon>
        <taxon>Bacillota</taxon>
        <taxon>Clostridia</taxon>
        <taxon>Eubacteriales</taxon>
        <taxon>Clostridiaceae</taxon>
        <taxon>Clostridium</taxon>
    </lineage>
</organism>
<gene>
    <name evidence="5" type="ORF">OXH55_03105</name>
</gene>
<feature type="compositionally biased region" description="Low complexity" evidence="1">
    <location>
        <begin position="137"/>
        <end position="146"/>
    </location>
</feature>
<keyword evidence="2" id="KW-0812">Transmembrane</keyword>
<name>A0ABT4CKS4_9CLOT</name>
<feature type="chain" id="PRO_5045603634" description="CARDB domain-containing protein" evidence="3">
    <location>
        <begin position="25"/>
        <end position="779"/>
    </location>
</feature>
<evidence type="ECO:0000259" key="4">
    <source>
        <dbReference type="Pfam" id="PF07705"/>
    </source>
</evidence>
<proteinExistence type="predicted"/>
<keyword evidence="2" id="KW-0472">Membrane</keyword>
<evidence type="ECO:0000256" key="1">
    <source>
        <dbReference type="SAM" id="MobiDB-lite"/>
    </source>
</evidence>
<evidence type="ECO:0000256" key="3">
    <source>
        <dbReference type="SAM" id="SignalP"/>
    </source>
</evidence>
<dbReference type="RefSeq" id="WP_268048012.1">
    <property type="nucleotide sequence ID" value="NZ_JAPQES010000001.1"/>
</dbReference>
<dbReference type="Proteomes" id="UP001079657">
    <property type="component" value="Unassembled WGS sequence"/>
</dbReference>
<accession>A0ABT4CKS4</accession>
<protein>
    <recommendedName>
        <fullName evidence="4">CARDB domain-containing protein</fullName>
    </recommendedName>
</protein>
<comment type="caution">
    <text evidence="5">The sequence shown here is derived from an EMBL/GenBank/DDBJ whole genome shotgun (WGS) entry which is preliminary data.</text>
</comment>
<dbReference type="Gene3D" id="2.60.40.10">
    <property type="entry name" value="Immunoglobulins"/>
    <property type="match status" value="3"/>
</dbReference>
<dbReference type="PANTHER" id="PTHR35902:SF3">
    <property type="entry name" value="NPCBM-ASSOCIATED, NEW3 DOMAIN OF ALPHA-GALACTOSIDASE"/>
    <property type="match status" value="1"/>
</dbReference>
<sequence>MKRIMSLFLGITMMVFIVGGTAKAAATTDITVEDYEVSKNHIYDGDEFDLTLTLKNNTSSEVENLTVAIDSSSFGEPSKELNEKITANGGTKKITISNVRYNGGNDETIHIEIKKGSTIVGSGTISINEAYPDNDGSKTSSTDTSGYKPRLNVEKATMPSGIAGQNLTLKLKIRNNGSYQAKKIEVTPVIDSDVFESRDITLLKAIKELPVGKTAELSYTFKIKSSAAPKNYPITLKYSYENLYDNAFNTEEVIYVRVGSGLSKPNLVLSNVKTSPQVIQAGKTGVLSFDVTNKGAQYAKNINASLVGLDKSGLTLKGNINNIKLNTIYANGQQKDVKFNIYADPKMEDGNYPISIKLQYTSEENEVRTEEQQFFVRVNKEKNVSLSVDNVKLSSEVVVPNEAFSVLLDVENISDAEGEDITVSIDGKEKIINKSQSLQLIKSLKAGEKRSLTFQLAAVKGDKSENYLIPIEVKYGDKIIKQYTSVYVQCDAATKSEPKIIINRYETDPQIVTAGTNFNINISFLNTHISKSVKNVKVYLTVDEKDSASGNVFTPVNSSNTFYIDEIASKADEVKQLTMNVLPDAKAKTYSLIANIEYEDAEGNKLTAKEIIGIPVTQPSNLGTSEIQLPPELYVGEPATISVQFYNTGKTTMNNFMVKAEGNFDIKNGEYFVGNFEKGKSDTYEVDITPKAAGEVKGTIIFSYDEADGEHREIRKEILLNASDAPMLPENPEQMPPENAKKPLGAKKTGIIIGVIVVAVIAGIVIRKRKIKKGLTIDE</sequence>
<feature type="domain" description="CARDB" evidence="4">
    <location>
        <begin position="148"/>
        <end position="242"/>
    </location>
</feature>
<dbReference type="InterPro" id="IPR011635">
    <property type="entry name" value="CARDB"/>
</dbReference>
<dbReference type="InterPro" id="IPR013783">
    <property type="entry name" value="Ig-like_fold"/>
</dbReference>
<feature type="region of interest" description="Disordered" evidence="1">
    <location>
        <begin position="128"/>
        <end position="148"/>
    </location>
</feature>
<evidence type="ECO:0000313" key="5">
    <source>
        <dbReference type="EMBL" id="MCY6369637.1"/>
    </source>
</evidence>